<dbReference type="Proteomes" id="UP000179179">
    <property type="component" value="Unassembled WGS sequence"/>
</dbReference>
<dbReference type="RefSeq" id="XP_022384619.1">
    <property type="nucleotide sequence ID" value="XM_022537131.1"/>
</dbReference>
<protein>
    <submittedName>
        <fullName evidence="3">Uncharacterized protein</fullName>
    </submittedName>
</protein>
<dbReference type="OrthoDB" id="674604at2759"/>
<dbReference type="AlphaFoldDB" id="A0A1F7ZN95"/>
<evidence type="ECO:0000313" key="4">
    <source>
        <dbReference type="Proteomes" id="UP000179179"/>
    </source>
</evidence>
<dbReference type="GeneID" id="34453393"/>
<evidence type="ECO:0000259" key="2">
    <source>
        <dbReference type="Pfam" id="PF26640"/>
    </source>
</evidence>
<evidence type="ECO:0000313" key="3">
    <source>
        <dbReference type="EMBL" id="OGM40902.1"/>
    </source>
</evidence>
<dbReference type="InterPro" id="IPR058525">
    <property type="entry name" value="DUF8212"/>
</dbReference>
<name>A0A1F7ZN95_9EURO</name>
<comment type="caution">
    <text evidence="3">The sequence shown here is derived from an EMBL/GenBank/DDBJ whole genome shotgun (WGS) entry which is preliminary data.</text>
</comment>
<dbReference type="Gene3D" id="2.60.270.20">
    <property type="entry name" value="Cytolysin/lectin"/>
    <property type="match status" value="1"/>
</dbReference>
<accession>A0A1F7ZN95</accession>
<keyword evidence="4" id="KW-1185">Reference proteome</keyword>
<dbReference type="EMBL" id="LYCR01000127">
    <property type="protein sequence ID" value="OGM40902.1"/>
    <property type="molecule type" value="Genomic_DNA"/>
</dbReference>
<organism evidence="3 4">
    <name type="scientific">Aspergillus bombycis</name>
    <dbReference type="NCBI Taxonomy" id="109264"/>
    <lineage>
        <taxon>Eukaryota</taxon>
        <taxon>Fungi</taxon>
        <taxon>Dikarya</taxon>
        <taxon>Ascomycota</taxon>
        <taxon>Pezizomycotina</taxon>
        <taxon>Eurotiomycetes</taxon>
        <taxon>Eurotiomycetidae</taxon>
        <taxon>Eurotiales</taxon>
        <taxon>Aspergillaceae</taxon>
        <taxon>Aspergillus</taxon>
    </lineage>
</organism>
<proteinExistence type="predicted"/>
<evidence type="ECO:0000259" key="1">
    <source>
        <dbReference type="Pfam" id="PF06985"/>
    </source>
</evidence>
<dbReference type="STRING" id="109264.A0A1F7ZN95"/>
<sequence>MGLEEDEITFDQINQKVHDDEMTKKPGYDKITNCCKLASNVRLQHVWVDTCCINKSNPGELSEALNSMFHWYRNAQVCYAYLADVDRDDDPFKDGSQFRKSVWFQRGWTLQELLAPLSVVFFNKHWEEIGTKASLHLVITQITGIPAEVLLMNRAGEVSVAERMSWAANRTTARVEDEAYCLMGLFGVSMPMLYGEGERAFERLQREILKVSDDQSIFAWTRDDPHSRSGLLARSPHDFRRSKGIQRLRDSLPYSMTNKGLHITLRLLLDDSSRSGMAALSCGRDTKPFVIRLEKPRGAGDDTFVRTNLHETYEDQDTSSFRDKTIYITESNPSRFDITEWMRPESRYTFVIHRPPPESLSSSSHPQVSWTAHEKTLELTSWRSGHAGVLLFRDDSRGSNTGDNSDRRKHTAILIGVHNYNAEAVAFENM</sequence>
<dbReference type="InterPro" id="IPR015926">
    <property type="entry name" value="Cytolysin/lectin"/>
</dbReference>
<dbReference type="PANTHER" id="PTHR10622:SF10">
    <property type="entry name" value="HET DOMAIN-CONTAINING PROTEIN"/>
    <property type="match status" value="1"/>
</dbReference>
<gene>
    <name evidence="3" type="ORF">ABOM_010003</name>
</gene>
<dbReference type="Pfam" id="PF06985">
    <property type="entry name" value="HET"/>
    <property type="match status" value="1"/>
</dbReference>
<feature type="domain" description="Heterokaryon incompatibility" evidence="1">
    <location>
        <begin position="33"/>
        <end position="89"/>
    </location>
</feature>
<dbReference type="InterPro" id="IPR010730">
    <property type="entry name" value="HET"/>
</dbReference>
<dbReference type="PANTHER" id="PTHR10622">
    <property type="entry name" value="HET DOMAIN-CONTAINING PROTEIN"/>
    <property type="match status" value="1"/>
</dbReference>
<dbReference type="Pfam" id="PF26640">
    <property type="entry name" value="DUF8212"/>
    <property type="match status" value="1"/>
</dbReference>
<reference evidence="3 4" key="1">
    <citation type="journal article" date="2016" name="Genome Biol. Evol.">
        <title>Draft genome sequence of an aflatoxigenic Aspergillus species, A. bombycis.</title>
        <authorList>
            <person name="Moore G.G."/>
            <person name="Mack B.M."/>
            <person name="Beltz S.B."/>
            <person name="Gilbert M.K."/>
        </authorList>
    </citation>
    <scope>NUCLEOTIDE SEQUENCE [LARGE SCALE GENOMIC DNA]</scope>
    <source>
        <strain evidence="4">NRRL 26010</strain>
    </source>
</reference>
<feature type="domain" description="DUF8212" evidence="2">
    <location>
        <begin position="199"/>
        <end position="222"/>
    </location>
</feature>